<protein>
    <submittedName>
        <fullName evidence="2">Uncharacterized protein</fullName>
    </submittedName>
</protein>
<organism evidence="2 3">
    <name type="scientific">Streptomyces flaveolus</name>
    <dbReference type="NCBI Taxonomy" id="67297"/>
    <lineage>
        <taxon>Bacteria</taxon>
        <taxon>Bacillati</taxon>
        <taxon>Actinomycetota</taxon>
        <taxon>Actinomycetes</taxon>
        <taxon>Kitasatosporales</taxon>
        <taxon>Streptomycetaceae</taxon>
        <taxon>Streptomyces</taxon>
    </lineage>
</organism>
<sequence>MTTPSTPPAGSPTPPHPRTPPGASPWAGSADAGRTQSSPWGAVRRPQQERVTSRLRKLVEGLPDWEPLPPGETLVRRPGSTAP</sequence>
<name>A0ABV1V749_9ACTN</name>
<comment type="caution">
    <text evidence="2">The sequence shown here is derived from an EMBL/GenBank/DDBJ whole genome shotgun (WGS) entry which is preliminary data.</text>
</comment>
<reference evidence="2 3" key="1">
    <citation type="submission" date="2024-06" db="EMBL/GenBank/DDBJ databases">
        <title>The Natural Products Discovery Center: Release of the First 8490 Sequenced Strains for Exploring Actinobacteria Biosynthetic Diversity.</title>
        <authorList>
            <person name="Kalkreuter E."/>
            <person name="Kautsar S.A."/>
            <person name="Yang D."/>
            <person name="Bader C.D."/>
            <person name="Teijaro C.N."/>
            <person name="Fluegel L."/>
            <person name="Davis C.M."/>
            <person name="Simpson J.R."/>
            <person name="Lauterbach L."/>
            <person name="Steele A.D."/>
            <person name="Gui C."/>
            <person name="Meng S."/>
            <person name="Li G."/>
            <person name="Viehrig K."/>
            <person name="Ye F."/>
            <person name="Su P."/>
            <person name="Kiefer A.F."/>
            <person name="Nichols A."/>
            <person name="Cepeda A.J."/>
            <person name="Yan W."/>
            <person name="Fan B."/>
            <person name="Jiang Y."/>
            <person name="Adhikari A."/>
            <person name="Zheng C.-J."/>
            <person name="Schuster L."/>
            <person name="Cowan T.M."/>
            <person name="Smanski M.J."/>
            <person name="Chevrette M.G."/>
            <person name="De Carvalho L.P.S."/>
            <person name="Shen B."/>
        </authorList>
    </citation>
    <scope>NUCLEOTIDE SEQUENCE [LARGE SCALE GENOMIC DNA]</scope>
    <source>
        <strain evidence="2 3">NPDC000632</strain>
    </source>
</reference>
<keyword evidence="3" id="KW-1185">Reference proteome</keyword>
<dbReference type="RefSeq" id="WP_189228914.1">
    <property type="nucleotide sequence ID" value="NZ_BMRV01000002.1"/>
</dbReference>
<gene>
    <name evidence="2" type="ORF">ABT322_00780</name>
</gene>
<dbReference type="GeneID" id="97357849"/>
<evidence type="ECO:0000256" key="1">
    <source>
        <dbReference type="SAM" id="MobiDB-lite"/>
    </source>
</evidence>
<accession>A0ABV1V749</accession>
<evidence type="ECO:0000313" key="2">
    <source>
        <dbReference type="EMBL" id="MER6902314.1"/>
    </source>
</evidence>
<dbReference type="Proteomes" id="UP001490330">
    <property type="component" value="Unassembled WGS sequence"/>
</dbReference>
<dbReference type="EMBL" id="JBEPCV010000001">
    <property type="protein sequence ID" value="MER6902314.1"/>
    <property type="molecule type" value="Genomic_DNA"/>
</dbReference>
<proteinExistence type="predicted"/>
<feature type="compositionally biased region" description="Pro residues" evidence="1">
    <location>
        <begin position="1"/>
        <end position="23"/>
    </location>
</feature>
<evidence type="ECO:0000313" key="3">
    <source>
        <dbReference type="Proteomes" id="UP001490330"/>
    </source>
</evidence>
<feature type="region of interest" description="Disordered" evidence="1">
    <location>
        <begin position="1"/>
        <end position="83"/>
    </location>
</feature>